<dbReference type="PIRSF" id="PIRSF000193">
    <property type="entry name" value="Pyrrol-5-carb_rd"/>
    <property type="match status" value="1"/>
</dbReference>
<dbReference type="Gene3D" id="3.40.50.720">
    <property type="entry name" value="NAD(P)-binding Rossmann-like Domain"/>
    <property type="match status" value="1"/>
</dbReference>
<dbReference type="RefSeq" id="WP_154512592.1">
    <property type="nucleotide sequence ID" value="NZ_DBFWWU010000197.1"/>
</dbReference>
<comment type="caution">
    <text evidence="9">The sequence shown here is derived from an EMBL/GenBank/DDBJ whole genome shotgun (WGS) entry which is preliminary data.</text>
</comment>
<proteinExistence type="inferred from homology"/>
<feature type="domain" description="Pyrroline-5-carboxylate reductase catalytic N-terminal" evidence="7">
    <location>
        <begin position="5"/>
        <end position="94"/>
    </location>
</feature>
<dbReference type="SUPFAM" id="SSF48179">
    <property type="entry name" value="6-phosphogluconate dehydrogenase C-terminal domain-like"/>
    <property type="match status" value="1"/>
</dbReference>
<dbReference type="Proteomes" id="UP000477488">
    <property type="component" value="Unassembled WGS sequence"/>
</dbReference>
<dbReference type="PANTHER" id="PTHR11645">
    <property type="entry name" value="PYRROLINE-5-CARBOXYLATE REDUCTASE"/>
    <property type="match status" value="1"/>
</dbReference>
<gene>
    <name evidence="4 9" type="primary">proC</name>
    <name evidence="9" type="ORF">FYJ44_12405</name>
</gene>
<evidence type="ECO:0000256" key="1">
    <source>
        <dbReference type="ARBA" id="ARBA00005525"/>
    </source>
</evidence>
<dbReference type="Gene3D" id="1.10.3730.10">
    <property type="entry name" value="ProC C-terminal domain-like"/>
    <property type="match status" value="1"/>
</dbReference>
<dbReference type="EMBL" id="VUMH01000014">
    <property type="protein sequence ID" value="MSS28813.1"/>
    <property type="molecule type" value="Genomic_DNA"/>
</dbReference>
<evidence type="ECO:0000313" key="10">
    <source>
        <dbReference type="Proteomes" id="UP000477488"/>
    </source>
</evidence>
<comment type="function">
    <text evidence="4">Catalyzes the reduction of 1-pyrroline-5-carboxylate (PCA) to L-proline.</text>
</comment>
<dbReference type="InterPro" id="IPR029036">
    <property type="entry name" value="P5CR_dimer"/>
</dbReference>
<dbReference type="NCBIfam" id="TIGR00112">
    <property type="entry name" value="proC"/>
    <property type="match status" value="1"/>
</dbReference>
<dbReference type="Pfam" id="PF03807">
    <property type="entry name" value="F420_oxidored"/>
    <property type="match status" value="1"/>
</dbReference>
<comment type="subcellular location">
    <subcellularLocation>
        <location evidence="4">Cytoplasm</location>
    </subcellularLocation>
</comment>
<feature type="binding site" evidence="6">
    <location>
        <begin position="7"/>
        <end position="12"/>
    </location>
    <ligand>
        <name>NADP(+)</name>
        <dbReference type="ChEBI" id="CHEBI:58349"/>
    </ligand>
</feature>
<dbReference type="GO" id="GO:0004735">
    <property type="term" value="F:pyrroline-5-carboxylate reductase activity"/>
    <property type="evidence" value="ECO:0007669"/>
    <property type="project" value="UniProtKB-UniRule"/>
</dbReference>
<dbReference type="AlphaFoldDB" id="A0A6L5XNG0"/>
<keyword evidence="3 4" id="KW-0560">Oxidoreductase</keyword>
<evidence type="ECO:0000259" key="8">
    <source>
        <dbReference type="Pfam" id="PF14748"/>
    </source>
</evidence>
<dbReference type="GO" id="GO:0005737">
    <property type="term" value="C:cytoplasm"/>
    <property type="evidence" value="ECO:0007669"/>
    <property type="project" value="UniProtKB-SubCell"/>
</dbReference>
<dbReference type="InterPro" id="IPR028939">
    <property type="entry name" value="P5C_Rdtase_cat_N"/>
</dbReference>
<reference evidence="9 10" key="1">
    <citation type="submission" date="2019-09" db="EMBL/GenBank/DDBJ databases">
        <title>In-depth cultivation of the pig gut microbiome towards novel bacterial diversity and tailored functional studies.</title>
        <authorList>
            <person name="Wylensek D."/>
            <person name="Hitch T.C.A."/>
            <person name="Clavel T."/>
        </authorList>
    </citation>
    <scope>NUCLEOTIDE SEQUENCE [LARGE SCALE GENOMIC DNA]</scope>
    <source>
        <strain evidence="9 10">PG-178-WT-4</strain>
    </source>
</reference>
<dbReference type="EC" id="1.5.1.2" evidence="4 5"/>
<keyword evidence="4" id="KW-0963">Cytoplasm</keyword>
<comment type="catalytic activity">
    <reaction evidence="4">
        <text>L-proline + NADP(+) = (S)-1-pyrroline-5-carboxylate + NADPH + 2 H(+)</text>
        <dbReference type="Rhea" id="RHEA:14109"/>
        <dbReference type="ChEBI" id="CHEBI:15378"/>
        <dbReference type="ChEBI" id="CHEBI:17388"/>
        <dbReference type="ChEBI" id="CHEBI:57783"/>
        <dbReference type="ChEBI" id="CHEBI:58349"/>
        <dbReference type="ChEBI" id="CHEBI:60039"/>
        <dbReference type="EC" id="1.5.1.2"/>
    </reaction>
</comment>
<dbReference type="InterPro" id="IPR000304">
    <property type="entry name" value="Pyrroline-COOH_reductase"/>
</dbReference>
<comment type="catalytic activity">
    <reaction evidence="4">
        <text>L-proline + NAD(+) = (S)-1-pyrroline-5-carboxylate + NADH + 2 H(+)</text>
        <dbReference type="Rhea" id="RHEA:14105"/>
        <dbReference type="ChEBI" id="CHEBI:15378"/>
        <dbReference type="ChEBI" id="CHEBI:17388"/>
        <dbReference type="ChEBI" id="CHEBI:57540"/>
        <dbReference type="ChEBI" id="CHEBI:57945"/>
        <dbReference type="ChEBI" id="CHEBI:60039"/>
        <dbReference type="EC" id="1.5.1.2"/>
    </reaction>
</comment>
<protein>
    <recommendedName>
        <fullName evidence="4 5">Pyrroline-5-carboxylate reductase</fullName>
        <shortName evidence="4">P5C reductase</shortName>
        <shortName evidence="4">P5CR</shortName>
        <ecNumber evidence="4 5">1.5.1.2</ecNumber>
    </recommendedName>
    <alternativeName>
        <fullName evidence="4">PCA reductase</fullName>
    </alternativeName>
</protein>
<dbReference type="InterPro" id="IPR036291">
    <property type="entry name" value="NAD(P)-bd_dom_sf"/>
</dbReference>
<feature type="domain" description="Pyrroline-5-carboxylate reductase dimerisation" evidence="8">
    <location>
        <begin position="158"/>
        <end position="263"/>
    </location>
</feature>
<evidence type="ECO:0000256" key="4">
    <source>
        <dbReference type="HAMAP-Rule" id="MF_01925"/>
    </source>
</evidence>
<keyword evidence="4" id="KW-0028">Amino-acid biosynthesis</keyword>
<accession>A0A6L5XNG0</accession>
<keyword evidence="2 4" id="KW-0521">NADP</keyword>
<evidence type="ECO:0000256" key="3">
    <source>
        <dbReference type="ARBA" id="ARBA00023002"/>
    </source>
</evidence>
<name>A0A6L5XNG0_9BACT</name>
<dbReference type="HAMAP" id="MF_01925">
    <property type="entry name" value="P5C_reductase"/>
    <property type="match status" value="1"/>
</dbReference>
<evidence type="ECO:0000256" key="6">
    <source>
        <dbReference type="PIRSR" id="PIRSR000193-1"/>
    </source>
</evidence>
<dbReference type="GO" id="GO:0055129">
    <property type="term" value="P:L-proline biosynthetic process"/>
    <property type="evidence" value="ECO:0007669"/>
    <property type="project" value="UniProtKB-UniRule"/>
</dbReference>
<evidence type="ECO:0000259" key="7">
    <source>
        <dbReference type="Pfam" id="PF03807"/>
    </source>
</evidence>
<sequence length="265" mass="27890">MLTFGSIGCGNMGGAILEGVAKLGTWRVIGFDPSPAALEGLRERCGLAPCADEIETARQADVVLIAVKPQHVRGVVEKIAAHLTGKLLVSLAAGVALERIKTYSAQACPAVVIMPNTPAMVGEGCCALCLDDPTLDATQKKLVLELFSAISTAVVLHESQIPEFSALIGSGPAFIFHLLESFVEAGLRLGFPYLDAKQLVEKLMLGSVRLAQENPDTPHARLRMNVCSPGGSSIAGTNELDRLAVRGAIIDAVLATHRRALEMAS</sequence>
<evidence type="ECO:0000256" key="5">
    <source>
        <dbReference type="NCBIfam" id="TIGR00112"/>
    </source>
</evidence>
<evidence type="ECO:0000256" key="2">
    <source>
        <dbReference type="ARBA" id="ARBA00022857"/>
    </source>
</evidence>
<evidence type="ECO:0000313" key="9">
    <source>
        <dbReference type="EMBL" id="MSS28813.1"/>
    </source>
</evidence>
<keyword evidence="4" id="KW-0641">Proline biosynthesis</keyword>
<organism evidence="9 10">
    <name type="scientific">Desulfovibrio porci</name>
    <dbReference type="NCBI Taxonomy" id="2605782"/>
    <lineage>
        <taxon>Bacteria</taxon>
        <taxon>Pseudomonadati</taxon>
        <taxon>Thermodesulfobacteriota</taxon>
        <taxon>Desulfovibrionia</taxon>
        <taxon>Desulfovibrionales</taxon>
        <taxon>Desulfovibrionaceae</taxon>
        <taxon>Desulfovibrio</taxon>
    </lineage>
</organism>
<keyword evidence="10" id="KW-1185">Reference proteome</keyword>
<dbReference type="Pfam" id="PF14748">
    <property type="entry name" value="P5CR_dimer"/>
    <property type="match status" value="1"/>
</dbReference>
<dbReference type="PANTHER" id="PTHR11645:SF0">
    <property type="entry name" value="PYRROLINE-5-CARBOXYLATE REDUCTASE 3"/>
    <property type="match status" value="1"/>
</dbReference>
<dbReference type="InterPro" id="IPR008927">
    <property type="entry name" value="6-PGluconate_DH-like_C_sf"/>
</dbReference>
<dbReference type="UniPathway" id="UPA00098">
    <property type="reaction ID" value="UER00361"/>
</dbReference>
<feature type="binding site" evidence="6">
    <location>
        <begin position="66"/>
        <end position="69"/>
    </location>
    <ligand>
        <name>NADP(+)</name>
        <dbReference type="ChEBI" id="CHEBI:58349"/>
    </ligand>
</feature>
<dbReference type="SUPFAM" id="SSF51735">
    <property type="entry name" value="NAD(P)-binding Rossmann-fold domains"/>
    <property type="match status" value="1"/>
</dbReference>
<comment type="similarity">
    <text evidence="1 4">Belongs to the pyrroline-5-carboxylate reductase family.</text>
</comment>
<comment type="pathway">
    <text evidence="4">Amino-acid biosynthesis; L-proline biosynthesis; L-proline from L-glutamate 5-semialdehyde: step 1/1.</text>
</comment>